<dbReference type="Proteomes" id="UP000251960">
    <property type="component" value="Chromosome 9"/>
</dbReference>
<dbReference type="GO" id="GO:0003677">
    <property type="term" value="F:DNA binding"/>
    <property type="evidence" value="ECO:0007669"/>
    <property type="project" value="UniProtKB-KW"/>
</dbReference>
<organism evidence="3 4">
    <name type="scientific">Zea mays</name>
    <name type="common">Maize</name>
    <dbReference type="NCBI Taxonomy" id="4577"/>
    <lineage>
        <taxon>Eukaryota</taxon>
        <taxon>Viridiplantae</taxon>
        <taxon>Streptophyta</taxon>
        <taxon>Embryophyta</taxon>
        <taxon>Tracheophyta</taxon>
        <taxon>Spermatophyta</taxon>
        <taxon>Magnoliopsida</taxon>
        <taxon>Liliopsida</taxon>
        <taxon>Poales</taxon>
        <taxon>Poaceae</taxon>
        <taxon>PACMAD clade</taxon>
        <taxon>Panicoideae</taxon>
        <taxon>Andropogonodae</taxon>
        <taxon>Andropogoneae</taxon>
        <taxon>Tripsacinae</taxon>
        <taxon>Zea</taxon>
    </lineage>
</organism>
<gene>
    <name evidence="3" type="primary">SHH2_3</name>
    <name evidence="3" type="ORF">Zm00014a_040012</name>
</gene>
<dbReference type="PANTHER" id="PTHR33827">
    <property type="entry name" value="PROTEIN SAWADEE HOMEODOMAIN HOMOLOG 2"/>
    <property type="match status" value="1"/>
</dbReference>
<feature type="domain" description="SAWADEE" evidence="2">
    <location>
        <begin position="134"/>
        <end position="282"/>
    </location>
</feature>
<keyword evidence="3" id="KW-0238">DNA-binding</keyword>
<proteinExistence type="predicted"/>
<dbReference type="Pfam" id="PF16719">
    <property type="entry name" value="SAWADEE"/>
    <property type="match status" value="1"/>
</dbReference>
<dbReference type="GO" id="GO:0003682">
    <property type="term" value="F:chromatin binding"/>
    <property type="evidence" value="ECO:0007669"/>
    <property type="project" value="InterPro"/>
</dbReference>
<dbReference type="AlphaFoldDB" id="A0A3L6DHM9"/>
<dbReference type="InterPro" id="IPR032001">
    <property type="entry name" value="SAWADEE_dom"/>
</dbReference>
<evidence type="ECO:0000313" key="4">
    <source>
        <dbReference type="Proteomes" id="UP000251960"/>
    </source>
</evidence>
<feature type="region of interest" description="Disordered" evidence="1">
    <location>
        <begin position="104"/>
        <end position="123"/>
    </location>
</feature>
<comment type="caution">
    <text evidence="3">The sequence shown here is derived from an EMBL/GenBank/DDBJ whole genome shotgun (WGS) entry which is preliminary data.</text>
</comment>
<dbReference type="InterPro" id="IPR039276">
    <property type="entry name" value="SHH1/2"/>
</dbReference>
<evidence type="ECO:0000313" key="3">
    <source>
        <dbReference type="EMBL" id="PWZ08152.1"/>
    </source>
</evidence>
<evidence type="ECO:0000259" key="2">
    <source>
        <dbReference type="Pfam" id="PF16719"/>
    </source>
</evidence>
<evidence type="ECO:0000256" key="1">
    <source>
        <dbReference type="SAM" id="MobiDB-lite"/>
    </source>
</evidence>
<sequence length="307" mass="35212">MDRRQSSSSGMMEGPFRFLPAEVKEMEERLFPVTNRRLDHILMDELALKFSCFRRRAGMVPVKPKQVLNWFYNNRNKTSAKVAAREAHAPWEFWANHQQARARGGSSISKLKPKKATTHAGSSSGNNYIDVYHTKFEAKSARDGSWYLVEEFLTEKFCESGDLAKVVEDSSKVEGGLGELDDNSHQVLVRFPGFGVEEAEWIDVRTSTLRQRSVPYKATECADVHIWDPVLCYKVSEQSGLYFDAEVHAIERKTHNSGEECDCKILVLYVHDNSEDIVSLKKLRRRYVEYDYKPQTSYELPKGTKIA</sequence>
<dbReference type="ExpressionAtlas" id="A0A3L6DHM9">
    <property type="expression patterns" value="baseline and differential"/>
</dbReference>
<protein>
    <submittedName>
        <fullName evidence="3">Protein SAWADEE homeodomain homolog 2</fullName>
    </submittedName>
</protein>
<dbReference type="Gene3D" id="2.30.30.140">
    <property type="match status" value="1"/>
</dbReference>
<accession>A0A3L6DHM9</accession>
<keyword evidence="3" id="KW-0371">Homeobox</keyword>
<dbReference type="PANTHER" id="PTHR33827:SF6">
    <property type="entry name" value="HOMEODOMAIN-LIKE TRANSCRIPTION FACTOR SUPERFAMILY PROTEIN-RELATED"/>
    <property type="match status" value="1"/>
</dbReference>
<name>A0A3L6DHM9_MAIZE</name>
<reference evidence="3 4" key="1">
    <citation type="journal article" date="2018" name="Nat. Genet.">
        <title>Extensive intraspecific gene order and gene structural variations between Mo17 and other maize genomes.</title>
        <authorList>
            <person name="Sun S."/>
            <person name="Zhou Y."/>
            <person name="Chen J."/>
            <person name="Shi J."/>
            <person name="Zhao H."/>
            <person name="Zhao H."/>
            <person name="Song W."/>
            <person name="Zhang M."/>
            <person name="Cui Y."/>
            <person name="Dong X."/>
            <person name="Liu H."/>
            <person name="Ma X."/>
            <person name="Jiao Y."/>
            <person name="Wang B."/>
            <person name="Wei X."/>
            <person name="Stein J.C."/>
            <person name="Glaubitz J.C."/>
            <person name="Lu F."/>
            <person name="Yu G."/>
            <person name="Liang C."/>
            <person name="Fengler K."/>
            <person name="Li B."/>
            <person name="Rafalski A."/>
            <person name="Schnable P.S."/>
            <person name="Ware D.H."/>
            <person name="Buckler E.S."/>
            <person name="Lai J."/>
        </authorList>
    </citation>
    <scope>NUCLEOTIDE SEQUENCE [LARGE SCALE GENOMIC DNA]</scope>
    <source>
        <strain evidence="4">cv. Missouri 17</strain>
        <tissue evidence="3">Seedling</tissue>
    </source>
</reference>
<dbReference type="EMBL" id="NCVQ01000010">
    <property type="protein sequence ID" value="PWZ08152.1"/>
    <property type="molecule type" value="Genomic_DNA"/>
</dbReference>
<dbReference type="Gene3D" id="2.40.50.40">
    <property type="match status" value="1"/>
</dbReference>